<feature type="transmembrane region" description="Helical" evidence="8">
    <location>
        <begin position="61"/>
        <end position="82"/>
    </location>
</feature>
<dbReference type="GeneID" id="26736283"/>
<feature type="transmembrane region" description="Helical" evidence="8">
    <location>
        <begin position="268"/>
        <end position="286"/>
    </location>
</feature>
<proteinExistence type="predicted"/>
<keyword evidence="4 8" id="KW-1133">Transmembrane helix</keyword>
<gene>
    <name evidence="10" type="ORF">sm9_1334</name>
</gene>
<feature type="transmembrane region" description="Helical" evidence="8">
    <location>
        <begin position="307"/>
        <end position="327"/>
    </location>
</feature>
<dbReference type="InterPro" id="IPR036721">
    <property type="entry name" value="RCK_C_sf"/>
</dbReference>
<dbReference type="Proteomes" id="UP000067738">
    <property type="component" value="Chromosome"/>
</dbReference>
<dbReference type="GO" id="GO:0008324">
    <property type="term" value="F:monoatomic cation transmembrane transporter activity"/>
    <property type="evidence" value="ECO:0007669"/>
    <property type="project" value="InterPro"/>
</dbReference>
<evidence type="ECO:0000313" key="11">
    <source>
        <dbReference type="Proteomes" id="UP000067738"/>
    </source>
</evidence>
<dbReference type="InterPro" id="IPR001807">
    <property type="entry name" value="ClC"/>
</dbReference>
<organism evidence="10 11">
    <name type="scientific">Methanobrevibacter millerae</name>
    <dbReference type="NCBI Taxonomy" id="230361"/>
    <lineage>
        <taxon>Archaea</taxon>
        <taxon>Methanobacteriati</taxon>
        <taxon>Methanobacteriota</taxon>
        <taxon>Methanomada group</taxon>
        <taxon>Methanobacteria</taxon>
        <taxon>Methanobacteriales</taxon>
        <taxon>Methanobacteriaceae</taxon>
        <taxon>Methanobrevibacter</taxon>
    </lineage>
</organism>
<dbReference type="PATRIC" id="fig|230361.4.peg.1378"/>
<dbReference type="OrthoDB" id="89900at2157"/>
<dbReference type="AlphaFoldDB" id="A0A0U3CH33"/>
<sequence length="522" mass="57215">MKEVQKTFKSIVENPRHIFKLTVQGILVGIFSGLMVCLYRFLLNGSEDILRGYLSIINSNVIYIVLFFVFLIVLALLTAYLMRWESDARGSGIPQVNAELKGFMDVNWYKTLFAKIVGGIFTALGGLSLGPEGPSVQIGAMAGKGVSKIFKESKTDELRLVLVGSAVGITAAFNAPMAGVIFILEEINHGFDKTLVFVALVSAIVSDFISKMIFGQSTILSFPVANIPLSSYWLLVLLGVVLGLLGYLYNVGMIKAEDLWAKIPNLSLEIKFIIVFVVSGIIALIMPEISDGGHFMMGMLDVAVPSLGLLLIYFVAKALFSIFSFSSGAPGGIFLPILVLGAYIGAIFASIFIPICGLESVLVYRFIIIAMAGFFTATVRSPITGIVLLSEMSGSTEALVSMLLVCLIAYVVPTLLGNEPIYESLLERLLNRREEKFTPEPSRHVLSEYIVPLECKYIGVEIKNIPFPKNSIVVSVIRNGSYVIAQEDFQINYGDQIHILTDVNDFPYANREIEEIINGKKH</sequence>
<feature type="transmembrane region" description="Helical" evidence="8">
    <location>
        <begin position="399"/>
        <end position="418"/>
    </location>
</feature>
<evidence type="ECO:0000259" key="9">
    <source>
        <dbReference type="PROSITE" id="PS51202"/>
    </source>
</evidence>
<evidence type="ECO:0000256" key="3">
    <source>
        <dbReference type="ARBA" id="ARBA00022692"/>
    </source>
</evidence>
<dbReference type="GO" id="GO:0006813">
    <property type="term" value="P:potassium ion transport"/>
    <property type="evidence" value="ECO:0007669"/>
    <property type="project" value="InterPro"/>
</dbReference>
<dbReference type="PANTHER" id="PTHR45711">
    <property type="entry name" value="CHLORIDE CHANNEL PROTEIN"/>
    <property type="match status" value="1"/>
</dbReference>
<dbReference type="EMBL" id="CP011266">
    <property type="protein sequence ID" value="ALT69115.1"/>
    <property type="molecule type" value="Genomic_DNA"/>
</dbReference>
<feature type="transmembrane region" description="Helical" evidence="8">
    <location>
        <begin position="362"/>
        <end position="379"/>
    </location>
</feature>
<dbReference type="SUPFAM" id="SSF116726">
    <property type="entry name" value="TrkA C-terminal domain-like"/>
    <property type="match status" value="1"/>
</dbReference>
<evidence type="ECO:0000256" key="1">
    <source>
        <dbReference type="ARBA" id="ARBA00004141"/>
    </source>
</evidence>
<dbReference type="SUPFAM" id="SSF81340">
    <property type="entry name" value="Clc chloride channel"/>
    <property type="match status" value="1"/>
</dbReference>
<protein>
    <submittedName>
        <fullName evidence="10">Voltage-gated chloride channel protein</fullName>
    </submittedName>
</protein>
<keyword evidence="11" id="KW-1185">Reference proteome</keyword>
<dbReference type="InterPro" id="IPR014743">
    <property type="entry name" value="Cl-channel_core"/>
</dbReference>
<accession>A0A0U3CH33</accession>
<evidence type="ECO:0000256" key="5">
    <source>
        <dbReference type="ARBA" id="ARBA00023065"/>
    </source>
</evidence>
<dbReference type="PANTHER" id="PTHR45711:SF6">
    <property type="entry name" value="CHLORIDE CHANNEL PROTEIN"/>
    <property type="match status" value="1"/>
</dbReference>
<dbReference type="Gene3D" id="3.30.70.1450">
    <property type="entry name" value="Regulator of K+ conductance, C-terminal domain"/>
    <property type="match status" value="1"/>
</dbReference>
<dbReference type="PROSITE" id="PS51202">
    <property type="entry name" value="RCK_C"/>
    <property type="match status" value="1"/>
</dbReference>
<feature type="domain" description="RCK C-terminal" evidence="9">
    <location>
        <begin position="434"/>
        <end position="515"/>
    </location>
</feature>
<dbReference type="CDD" id="cd01031">
    <property type="entry name" value="EriC"/>
    <property type="match status" value="1"/>
</dbReference>
<feature type="transmembrane region" description="Helical" evidence="8">
    <location>
        <begin position="333"/>
        <end position="355"/>
    </location>
</feature>
<dbReference type="KEGG" id="mmil:sm9_1334"/>
<evidence type="ECO:0000256" key="2">
    <source>
        <dbReference type="ARBA" id="ARBA00022448"/>
    </source>
</evidence>
<reference evidence="10 11" key="1">
    <citation type="submission" date="2015-04" db="EMBL/GenBank/DDBJ databases">
        <title>The complete genome sequence of the rumen methanogen Methanobrevibacter millerae SM9.</title>
        <authorList>
            <person name="Leahy S.C."/>
            <person name="Kelly W.J."/>
            <person name="Pacheco D.M."/>
            <person name="Li D."/>
            <person name="Altermann E."/>
            <person name="Attwood G.T."/>
        </authorList>
    </citation>
    <scope>NUCLEOTIDE SEQUENCE [LARGE SCALE GENOMIC DNA]</scope>
    <source>
        <strain evidence="10 11">SM9</strain>
    </source>
</reference>
<comment type="subcellular location">
    <subcellularLocation>
        <location evidence="1">Membrane</location>
        <topology evidence="1">Multi-pass membrane protein</topology>
    </subcellularLocation>
</comment>
<dbReference type="Pfam" id="PF02080">
    <property type="entry name" value="TrkA_C"/>
    <property type="match status" value="1"/>
</dbReference>
<evidence type="ECO:0000256" key="4">
    <source>
        <dbReference type="ARBA" id="ARBA00022989"/>
    </source>
</evidence>
<dbReference type="Pfam" id="PF00654">
    <property type="entry name" value="Voltage_CLC"/>
    <property type="match status" value="1"/>
</dbReference>
<evidence type="ECO:0000256" key="8">
    <source>
        <dbReference type="SAM" id="Phobius"/>
    </source>
</evidence>
<feature type="transmembrane region" description="Helical" evidence="8">
    <location>
        <begin position="160"/>
        <end position="183"/>
    </location>
</feature>
<feature type="transmembrane region" description="Helical" evidence="8">
    <location>
        <begin position="195"/>
        <end position="214"/>
    </location>
</feature>
<evidence type="ECO:0000313" key="10">
    <source>
        <dbReference type="EMBL" id="ALT69115.1"/>
    </source>
</evidence>
<name>A0A0U3CH33_9EURY</name>
<dbReference type="GO" id="GO:0005247">
    <property type="term" value="F:voltage-gated chloride channel activity"/>
    <property type="evidence" value="ECO:0007669"/>
    <property type="project" value="TreeGrafter"/>
</dbReference>
<dbReference type="RefSeq" id="WP_058739369.1">
    <property type="nucleotide sequence ID" value="NZ_CP011266.1"/>
</dbReference>
<keyword evidence="7" id="KW-0868">Chloride</keyword>
<feature type="transmembrane region" description="Helical" evidence="8">
    <location>
        <begin position="21"/>
        <end position="41"/>
    </location>
</feature>
<keyword evidence="3 8" id="KW-0812">Transmembrane</keyword>
<keyword evidence="6 8" id="KW-0472">Membrane</keyword>
<dbReference type="InterPro" id="IPR006037">
    <property type="entry name" value="RCK_C"/>
</dbReference>
<evidence type="ECO:0000256" key="6">
    <source>
        <dbReference type="ARBA" id="ARBA00023136"/>
    </source>
</evidence>
<dbReference type="GO" id="GO:0005886">
    <property type="term" value="C:plasma membrane"/>
    <property type="evidence" value="ECO:0007669"/>
    <property type="project" value="TreeGrafter"/>
</dbReference>
<dbReference type="PRINTS" id="PR00762">
    <property type="entry name" value="CLCHANNEL"/>
</dbReference>
<feature type="transmembrane region" description="Helical" evidence="8">
    <location>
        <begin position="226"/>
        <end position="248"/>
    </location>
</feature>
<keyword evidence="5" id="KW-0406">Ion transport</keyword>
<evidence type="ECO:0000256" key="7">
    <source>
        <dbReference type="ARBA" id="ARBA00023214"/>
    </source>
</evidence>
<keyword evidence="2" id="KW-0813">Transport</keyword>
<dbReference type="Gene3D" id="1.10.3080.10">
    <property type="entry name" value="Clc chloride channel"/>
    <property type="match status" value="1"/>
</dbReference>